<evidence type="ECO:0000256" key="1">
    <source>
        <dbReference type="ARBA" id="ARBA00022723"/>
    </source>
</evidence>
<dbReference type="Gene3D" id="3.20.20.370">
    <property type="entry name" value="Glycoside hydrolase/deacetylase"/>
    <property type="match status" value="1"/>
</dbReference>
<dbReference type="InterPro" id="IPR011330">
    <property type="entry name" value="Glyco_hydro/deAcase_b/a-brl"/>
</dbReference>
<dbReference type="GO" id="GO:0016810">
    <property type="term" value="F:hydrolase activity, acting on carbon-nitrogen (but not peptide) bonds"/>
    <property type="evidence" value="ECO:0007669"/>
    <property type="project" value="InterPro"/>
</dbReference>
<evidence type="ECO:0000256" key="3">
    <source>
        <dbReference type="SAM" id="MobiDB-lite"/>
    </source>
</evidence>
<evidence type="ECO:0000313" key="7">
    <source>
        <dbReference type="Proteomes" id="UP000585272"/>
    </source>
</evidence>
<sequence>MPRRLPQFLLLSALALAAPSSAVLGAPQLGEAQAEGAVTASQRGAGQGGAAQSGGAQGGVVSGPAPLALQSASLTQDGGVLVWRAATTARWSPASLRRDRQSLCLRLVYETFAVNSRDVCVRRRGAKTTLTLARVLRSGGHGPLHELTARVRKPSPRSLAARFALDRVGIPNGTTVRWRVLASTDGCDVGRAGDCFTARPRDGAVLQLRLPRPIGCAPAGPAYITSGPRARKLVALTFDDGPSSYTPGFLDVLRRKGVRGTFFMLGQQVGPNAAMVRRMLAEGHELADHTWSHPNVSAGGSAASSQITSTANAIQAATGFRPCHFRAPYGAVSGALTSLARTLGFTTVQWDVDTNDWQLPGAGAVYSRVVNRVRNGSIVLMHDGGGPRSQGLAALPRIIDTLKARGYRFVTVAELTGAPFRYG</sequence>
<gene>
    <name evidence="6" type="ORF">BDZ31_001157</name>
</gene>
<dbReference type="CDD" id="cd10917">
    <property type="entry name" value="CE4_NodB_like_6s_7s"/>
    <property type="match status" value="1"/>
</dbReference>
<dbReference type="PROSITE" id="PS51677">
    <property type="entry name" value="NODB"/>
    <property type="match status" value="1"/>
</dbReference>
<dbReference type="GO" id="GO:0005975">
    <property type="term" value="P:carbohydrate metabolic process"/>
    <property type="evidence" value="ECO:0007669"/>
    <property type="project" value="InterPro"/>
</dbReference>
<dbReference type="PANTHER" id="PTHR10587:SF133">
    <property type="entry name" value="CHITIN DEACETYLASE 1-RELATED"/>
    <property type="match status" value="1"/>
</dbReference>
<evidence type="ECO:0000259" key="5">
    <source>
        <dbReference type="PROSITE" id="PS51677"/>
    </source>
</evidence>
<proteinExistence type="predicted"/>
<keyword evidence="7" id="KW-1185">Reference proteome</keyword>
<name>A0A840IBV5_9ACTN</name>
<feature type="compositionally biased region" description="Gly residues" evidence="3">
    <location>
        <begin position="45"/>
        <end position="57"/>
    </location>
</feature>
<evidence type="ECO:0000256" key="2">
    <source>
        <dbReference type="ARBA" id="ARBA00022801"/>
    </source>
</evidence>
<feature type="chain" id="PRO_5039291255" evidence="4">
    <location>
        <begin position="26"/>
        <end position="423"/>
    </location>
</feature>
<dbReference type="InterPro" id="IPR050248">
    <property type="entry name" value="Polysacc_deacetylase_ArnD"/>
</dbReference>
<dbReference type="GO" id="GO:0016020">
    <property type="term" value="C:membrane"/>
    <property type="evidence" value="ECO:0007669"/>
    <property type="project" value="TreeGrafter"/>
</dbReference>
<organism evidence="6 7">
    <name type="scientific">Conexibacter arvalis</name>
    <dbReference type="NCBI Taxonomy" id="912552"/>
    <lineage>
        <taxon>Bacteria</taxon>
        <taxon>Bacillati</taxon>
        <taxon>Actinomycetota</taxon>
        <taxon>Thermoleophilia</taxon>
        <taxon>Solirubrobacterales</taxon>
        <taxon>Conexibacteraceae</taxon>
        <taxon>Conexibacter</taxon>
    </lineage>
</organism>
<keyword evidence="2" id="KW-0378">Hydrolase</keyword>
<keyword evidence="1" id="KW-0479">Metal-binding</keyword>
<feature type="signal peptide" evidence="4">
    <location>
        <begin position="1"/>
        <end position="25"/>
    </location>
</feature>
<dbReference type="Pfam" id="PF01522">
    <property type="entry name" value="Polysacc_deac_1"/>
    <property type="match status" value="1"/>
</dbReference>
<protein>
    <submittedName>
        <fullName evidence="6">Peptidoglycan/xylan/chitin deacetylase (PgdA/CDA1 family)</fullName>
    </submittedName>
</protein>
<dbReference type="SUPFAM" id="SSF88713">
    <property type="entry name" value="Glycoside hydrolase/deacetylase"/>
    <property type="match status" value="1"/>
</dbReference>
<accession>A0A840IBV5</accession>
<evidence type="ECO:0000256" key="4">
    <source>
        <dbReference type="SAM" id="SignalP"/>
    </source>
</evidence>
<dbReference type="InterPro" id="IPR002509">
    <property type="entry name" value="NODB_dom"/>
</dbReference>
<dbReference type="PANTHER" id="PTHR10587">
    <property type="entry name" value="GLYCOSYL TRANSFERASE-RELATED"/>
    <property type="match status" value="1"/>
</dbReference>
<dbReference type="GO" id="GO:0046872">
    <property type="term" value="F:metal ion binding"/>
    <property type="evidence" value="ECO:0007669"/>
    <property type="project" value="UniProtKB-KW"/>
</dbReference>
<comment type="caution">
    <text evidence="6">The sequence shown here is derived from an EMBL/GenBank/DDBJ whole genome shotgun (WGS) entry which is preliminary data.</text>
</comment>
<evidence type="ECO:0000313" key="6">
    <source>
        <dbReference type="EMBL" id="MBB4661584.1"/>
    </source>
</evidence>
<feature type="domain" description="NodB homology" evidence="5">
    <location>
        <begin position="232"/>
        <end position="410"/>
    </location>
</feature>
<dbReference type="Proteomes" id="UP000585272">
    <property type="component" value="Unassembled WGS sequence"/>
</dbReference>
<keyword evidence="4" id="KW-0732">Signal</keyword>
<reference evidence="6 7" key="1">
    <citation type="submission" date="2020-08" db="EMBL/GenBank/DDBJ databases">
        <title>Genomic Encyclopedia of Archaeal and Bacterial Type Strains, Phase II (KMG-II): from individual species to whole genera.</title>
        <authorList>
            <person name="Goeker M."/>
        </authorList>
    </citation>
    <scope>NUCLEOTIDE SEQUENCE [LARGE SCALE GENOMIC DNA]</scope>
    <source>
        <strain evidence="6 7">DSM 23288</strain>
    </source>
</reference>
<feature type="region of interest" description="Disordered" evidence="3">
    <location>
        <begin position="35"/>
        <end position="57"/>
    </location>
</feature>
<dbReference type="AlphaFoldDB" id="A0A840IBV5"/>
<dbReference type="RefSeq" id="WP_183339879.1">
    <property type="nucleotide sequence ID" value="NZ_JACHNU010000001.1"/>
</dbReference>
<dbReference type="EMBL" id="JACHNU010000001">
    <property type="protein sequence ID" value="MBB4661584.1"/>
    <property type="molecule type" value="Genomic_DNA"/>
</dbReference>